<dbReference type="EMBL" id="CP097510">
    <property type="protein sequence ID" value="URE25919.1"/>
    <property type="molecule type" value="Genomic_DNA"/>
</dbReference>
<organism evidence="6 7">
    <name type="scientific">Musa troglodytarum</name>
    <name type="common">fe'i banana</name>
    <dbReference type="NCBI Taxonomy" id="320322"/>
    <lineage>
        <taxon>Eukaryota</taxon>
        <taxon>Viridiplantae</taxon>
        <taxon>Streptophyta</taxon>
        <taxon>Embryophyta</taxon>
        <taxon>Tracheophyta</taxon>
        <taxon>Spermatophyta</taxon>
        <taxon>Magnoliopsida</taxon>
        <taxon>Liliopsida</taxon>
        <taxon>Zingiberales</taxon>
        <taxon>Musaceae</taxon>
        <taxon>Musa</taxon>
    </lineage>
</organism>
<gene>
    <name evidence="6" type="ORF">MUK42_36818</name>
</gene>
<keyword evidence="3" id="KW-0326">Glycosidase</keyword>
<evidence type="ECO:0000256" key="5">
    <source>
        <dbReference type="SAM" id="SignalP"/>
    </source>
</evidence>
<evidence type="ECO:0000256" key="3">
    <source>
        <dbReference type="ARBA" id="ARBA00023295"/>
    </source>
</evidence>
<evidence type="ECO:0000256" key="4">
    <source>
        <dbReference type="RuleBase" id="RU003690"/>
    </source>
</evidence>
<reference evidence="6" key="1">
    <citation type="submission" date="2022-05" db="EMBL/GenBank/DDBJ databases">
        <title>The Musa troglodytarum L. genome provides insights into the mechanism of non-climacteric behaviour and enrichment of carotenoids.</title>
        <authorList>
            <person name="Wang J."/>
        </authorList>
    </citation>
    <scope>NUCLEOTIDE SEQUENCE</scope>
    <source>
        <tissue evidence="6">Leaf</tissue>
    </source>
</reference>
<dbReference type="PANTHER" id="PTHR10353:SF36">
    <property type="entry name" value="LP05116P"/>
    <property type="match status" value="1"/>
</dbReference>
<dbReference type="GO" id="GO:0005975">
    <property type="term" value="P:carbohydrate metabolic process"/>
    <property type="evidence" value="ECO:0007669"/>
    <property type="project" value="InterPro"/>
</dbReference>
<dbReference type="InterPro" id="IPR001360">
    <property type="entry name" value="Glyco_hydro_1"/>
</dbReference>
<evidence type="ECO:0000256" key="2">
    <source>
        <dbReference type="ARBA" id="ARBA00022801"/>
    </source>
</evidence>
<evidence type="ECO:0000313" key="7">
    <source>
        <dbReference type="Proteomes" id="UP001055439"/>
    </source>
</evidence>
<dbReference type="PANTHER" id="PTHR10353">
    <property type="entry name" value="GLYCOSYL HYDROLASE"/>
    <property type="match status" value="1"/>
</dbReference>
<keyword evidence="2 6" id="KW-0378">Hydrolase</keyword>
<dbReference type="Gene3D" id="3.20.20.80">
    <property type="entry name" value="Glycosidases"/>
    <property type="match status" value="1"/>
</dbReference>
<keyword evidence="5" id="KW-0732">Signal</keyword>
<name>A0A9E7H1S9_9LILI</name>
<dbReference type="GO" id="GO:0008422">
    <property type="term" value="F:beta-glucosidase activity"/>
    <property type="evidence" value="ECO:0007669"/>
    <property type="project" value="UniProtKB-ARBA"/>
</dbReference>
<dbReference type="OrthoDB" id="65569at2759"/>
<dbReference type="PROSITE" id="PS00653">
    <property type="entry name" value="GLYCOSYL_HYDROL_F1_2"/>
    <property type="match status" value="1"/>
</dbReference>
<proteinExistence type="inferred from homology"/>
<protein>
    <submittedName>
        <fullName evidence="6">Glycosyl hydrolase family 1</fullName>
    </submittedName>
</protein>
<evidence type="ECO:0000313" key="6">
    <source>
        <dbReference type="EMBL" id="URE25919.1"/>
    </source>
</evidence>
<feature type="chain" id="PRO_5039726553" evidence="5">
    <location>
        <begin position="20"/>
        <end position="284"/>
    </location>
</feature>
<accession>A0A9E7H1S9</accession>
<sequence length="284" mass="32613">MAASATLCFVFCFVATSDAIGRADFPGGFVFGTASSSFQFEGAVKEGNRGQSIWDTFTKRPGRILDFSNADVAVDQYHRYKTDVELMKDIGMDAYRFSISWPRIFPRVLKEVSTAEHSLFSSFSPPYFSVSGIQPYVTLFHWDLPQALEDRYNGWLSQEIIQDFEHYAYTCFKAFGDRVKHWITFNEPHGFSIQGYDTGLQAPGRCSILSHMLCRRGKSSTEPYIVAHNILLSHAAAFHTYKLHFKVNHRFKSLQPLHCCKMYQKWHDKKLSLICRKSKRALLE</sequence>
<dbReference type="AlphaFoldDB" id="A0A9E7H1S9"/>
<dbReference type="InterPro" id="IPR017853">
    <property type="entry name" value="GH"/>
</dbReference>
<dbReference type="InterPro" id="IPR033132">
    <property type="entry name" value="GH_1_N_CS"/>
</dbReference>
<dbReference type="Proteomes" id="UP001055439">
    <property type="component" value="Chromosome 8"/>
</dbReference>
<evidence type="ECO:0000256" key="1">
    <source>
        <dbReference type="ARBA" id="ARBA00010838"/>
    </source>
</evidence>
<comment type="similarity">
    <text evidence="1 4">Belongs to the glycosyl hydrolase 1 family.</text>
</comment>
<keyword evidence="7" id="KW-1185">Reference proteome</keyword>
<dbReference type="SUPFAM" id="SSF51445">
    <property type="entry name" value="(Trans)glycosidases"/>
    <property type="match status" value="1"/>
</dbReference>
<dbReference type="Pfam" id="PF00232">
    <property type="entry name" value="Glyco_hydro_1"/>
    <property type="match status" value="1"/>
</dbReference>
<feature type="signal peptide" evidence="5">
    <location>
        <begin position="1"/>
        <end position="19"/>
    </location>
</feature>